<dbReference type="KEGG" id="dsu:Dsui_3353"/>
<organism evidence="2 3">
    <name type="scientific">Azospira oryzae (strain ATCC BAA-33 / DSM 13638 / PS)</name>
    <name type="common">Dechlorosoma suillum</name>
    <dbReference type="NCBI Taxonomy" id="640081"/>
    <lineage>
        <taxon>Bacteria</taxon>
        <taxon>Pseudomonadati</taxon>
        <taxon>Pseudomonadota</taxon>
        <taxon>Betaproteobacteria</taxon>
        <taxon>Rhodocyclales</taxon>
        <taxon>Rhodocyclaceae</taxon>
        <taxon>Azospira</taxon>
    </lineage>
</organism>
<dbReference type="InterPro" id="IPR024445">
    <property type="entry name" value="Tnp_ISXO2-like"/>
</dbReference>
<name>G8QK04_AZOOP</name>
<dbReference type="Pfam" id="PF12760">
    <property type="entry name" value="Zn_ribbon_IS1595"/>
    <property type="match status" value="1"/>
</dbReference>
<evidence type="ECO:0000313" key="2">
    <source>
        <dbReference type="EMBL" id="AEV27683.1"/>
    </source>
</evidence>
<dbReference type="AlphaFoldDB" id="G8QK04"/>
<gene>
    <name evidence="2" type="ordered locus">Dsui_3353</name>
</gene>
<feature type="domain" description="ISXO2-like transposase" evidence="1">
    <location>
        <begin position="129"/>
        <end position="281"/>
    </location>
</feature>
<proteinExistence type="predicted"/>
<dbReference type="InterPro" id="IPR024442">
    <property type="entry name" value="Transposase_Zn_ribbon"/>
</dbReference>
<dbReference type="PANTHER" id="PTHR47163">
    <property type="entry name" value="DDE_TNP_IS1595 DOMAIN-CONTAINING PROTEIN"/>
    <property type="match status" value="1"/>
</dbReference>
<evidence type="ECO:0000259" key="1">
    <source>
        <dbReference type="SMART" id="SM01126"/>
    </source>
</evidence>
<sequence>MGASILSAPYFHNEEAAYEFVESRLWPSGPVCPHCGCVERISKMGGKSTRIGAYKCYNCRKPFTVKVGTIFESSHIPMRLWLQAIFLISSSKKGISANQLHRTLGITLKSAWFMAHRIREAMRSGDFSPFGSEGGPVEVDETFIGRDYTKKPKGEKKGRGYDHKNKVLSLVDRTSGQARSMVVDDLKAKTLIPILEANIAREARIMTDEAGQYKNVGQHFAGHAFTRHGMGEYVSKIDPTIHTNTIEGFFSIFKRGMKGVYQHCGHHHLNRYLAEFDFRYNNRKALGIEDQERAEKLLQGVKGKRLTYETTAQ</sequence>
<dbReference type="RefSeq" id="WP_014238363.1">
    <property type="nucleotide sequence ID" value="NC_016616.1"/>
</dbReference>
<dbReference type="EMBL" id="CP003153">
    <property type="protein sequence ID" value="AEV27683.1"/>
    <property type="molecule type" value="Genomic_DNA"/>
</dbReference>
<reference evidence="2 3" key="1">
    <citation type="journal article" date="2012" name="J. Bacteriol.">
        <title>Complete genome sequence of the anaerobic perchlorate-reducing bacterium Azospira suillum strain PS.</title>
        <authorList>
            <person name="Byrne-Bailey K.G."/>
            <person name="Coates J.D."/>
        </authorList>
    </citation>
    <scope>NUCLEOTIDE SEQUENCE [LARGE SCALE GENOMIC DNA]</scope>
    <source>
        <strain evidence="3">ATCC BAA-33 / DSM 13638 / PS</strain>
    </source>
</reference>
<dbReference type="Pfam" id="PF12762">
    <property type="entry name" value="DDE_Tnp_IS1595"/>
    <property type="match status" value="1"/>
</dbReference>
<dbReference type="eggNOG" id="COG3677">
    <property type="taxonomic scope" value="Bacteria"/>
</dbReference>
<dbReference type="HOGENOM" id="CLU_044348_1_2_4"/>
<protein>
    <submittedName>
        <fullName evidence="2">Transposase</fullName>
    </submittedName>
</protein>
<dbReference type="NCBIfam" id="NF033547">
    <property type="entry name" value="transpos_IS1595"/>
    <property type="match status" value="1"/>
</dbReference>
<evidence type="ECO:0000313" key="3">
    <source>
        <dbReference type="Proteomes" id="UP000005633"/>
    </source>
</evidence>
<dbReference type="SMART" id="SM01126">
    <property type="entry name" value="DDE_Tnp_IS1595"/>
    <property type="match status" value="1"/>
</dbReference>
<dbReference type="PANTHER" id="PTHR47163:SF2">
    <property type="entry name" value="SI:DKEY-17M8.2"/>
    <property type="match status" value="1"/>
</dbReference>
<dbReference type="STRING" id="640081.Dsui_3353"/>
<dbReference type="OrthoDB" id="5365332at2"/>
<accession>G8QK04</accession>
<dbReference type="InterPro" id="IPR053164">
    <property type="entry name" value="IS1016-like_transposase"/>
</dbReference>
<dbReference type="Proteomes" id="UP000005633">
    <property type="component" value="Chromosome"/>
</dbReference>